<accession>A0A3A6QQM0</accession>
<evidence type="ECO:0000313" key="4">
    <source>
        <dbReference type="Proteomes" id="UP000281564"/>
    </source>
</evidence>
<dbReference type="Pfam" id="PF24035">
    <property type="entry name" value="DUF7344"/>
    <property type="match status" value="1"/>
</dbReference>
<evidence type="ECO:0000313" key="3">
    <source>
        <dbReference type="EMBL" id="RJX50868.1"/>
    </source>
</evidence>
<feature type="transmembrane region" description="Helical" evidence="1">
    <location>
        <begin position="142"/>
        <end position="162"/>
    </location>
</feature>
<evidence type="ECO:0000256" key="1">
    <source>
        <dbReference type="SAM" id="Phobius"/>
    </source>
</evidence>
<dbReference type="InterPro" id="IPR055768">
    <property type="entry name" value="DUF7344"/>
</dbReference>
<organism evidence="3 4">
    <name type="scientific">Halonotius pteroides</name>
    <dbReference type="NCBI Taxonomy" id="268735"/>
    <lineage>
        <taxon>Archaea</taxon>
        <taxon>Methanobacteriati</taxon>
        <taxon>Methanobacteriota</taxon>
        <taxon>Stenosarchaea group</taxon>
        <taxon>Halobacteria</taxon>
        <taxon>Halobacteriales</taxon>
        <taxon>Haloferacaceae</taxon>
        <taxon>Halonotius</taxon>
    </lineage>
</organism>
<keyword evidence="1" id="KW-0472">Membrane</keyword>
<protein>
    <recommendedName>
        <fullName evidence="2">DUF7344 domain-containing protein</fullName>
    </recommendedName>
</protein>
<sequence length="189" mass="20685">MSSIISPDARESKNTLFSVLSSHRRRYVLYACNQADGETTLSDVAEQVAAWEYDKPIGEITSTERKRVYTSIQQHHLSKLEDAGLITVDGDRLSPTAKATNLDVYLEVVPEETVPWSVYYLGLSLLGSAVLGFSYLDWLPDGISVGVVTAVLLAAYLISSLVHLNQSERVSLGGLDDEPEFADSDDDTA</sequence>
<dbReference type="InterPro" id="IPR036388">
    <property type="entry name" value="WH-like_DNA-bd_sf"/>
</dbReference>
<keyword evidence="4" id="KW-1185">Reference proteome</keyword>
<proteinExistence type="predicted"/>
<dbReference type="OrthoDB" id="331021at2157"/>
<dbReference type="AlphaFoldDB" id="A0A3A6QQM0"/>
<keyword evidence="1" id="KW-1133">Transmembrane helix</keyword>
<comment type="caution">
    <text evidence="3">The sequence shown here is derived from an EMBL/GenBank/DDBJ whole genome shotgun (WGS) entry which is preliminary data.</text>
</comment>
<name>A0A3A6QQM0_9EURY</name>
<evidence type="ECO:0000259" key="2">
    <source>
        <dbReference type="Pfam" id="PF24035"/>
    </source>
</evidence>
<dbReference type="EMBL" id="QMDW01000004">
    <property type="protein sequence ID" value="RJX50868.1"/>
    <property type="molecule type" value="Genomic_DNA"/>
</dbReference>
<dbReference type="Proteomes" id="UP000281564">
    <property type="component" value="Unassembled WGS sequence"/>
</dbReference>
<feature type="transmembrane region" description="Helical" evidence="1">
    <location>
        <begin position="118"/>
        <end position="136"/>
    </location>
</feature>
<dbReference type="RefSeq" id="WP_120083693.1">
    <property type="nucleotide sequence ID" value="NZ_QMDW01000004.1"/>
</dbReference>
<feature type="domain" description="DUF7344" evidence="2">
    <location>
        <begin position="17"/>
        <end position="92"/>
    </location>
</feature>
<reference evidence="3 4" key="1">
    <citation type="submission" date="2018-06" db="EMBL/GenBank/DDBJ databases">
        <title>Halonotius sp. F13-13 a new haloarchaeeon isolated from a solar saltern from Isla Cristina, Huelva, Spain.</title>
        <authorList>
            <person name="Duran-Viseras A."/>
            <person name="Sanchez-Porro C."/>
            <person name="Ventosa A."/>
        </authorList>
    </citation>
    <scope>NUCLEOTIDE SEQUENCE [LARGE SCALE GENOMIC DNA]</scope>
    <source>
        <strain evidence="3 4">CECT 7525</strain>
    </source>
</reference>
<keyword evidence="1" id="KW-0812">Transmembrane</keyword>
<dbReference type="Gene3D" id="1.10.10.10">
    <property type="entry name" value="Winged helix-like DNA-binding domain superfamily/Winged helix DNA-binding domain"/>
    <property type="match status" value="1"/>
</dbReference>
<gene>
    <name evidence="3" type="ORF">DP106_04575</name>
</gene>